<feature type="transmembrane region" description="Helical" evidence="7">
    <location>
        <begin position="89"/>
        <end position="116"/>
    </location>
</feature>
<organism evidence="9 10">
    <name type="scientific">Chrysochromulina tobinii</name>
    <dbReference type="NCBI Taxonomy" id="1460289"/>
    <lineage>
        <taxon>Eukaryota</taxon>
        <taxon>Haptista</taxon>
        <taxon>Haptophyta</taxon>
        <taxon>Prymnesiophyceae</taxon>
        <taxon>Prymnesiales</taxon>
        <taxon>Chrysochromulinaceae</taxon>
        <taxon>Chrysochromulina</taxon>
    </lineage>
</organism>
<dbReference type="GO" id="GO:0005315">
    <property type="term" value="F:phosphate transmembrane transporter activity"/>
    <property type="evidence" value="ECO:0007669"/>
    <property type="project" value="InterPro"/>
</dbReference>
<dbReference type="PANTHER" id="PTHR11101">
    <property type="entry name" value="PHOSPHATE TRANSPORTER"/>
    <property type="match status" value="1"/>
</dbReference>
<evidence type="ECO:0000256" key="8">
    <source>
        <dbReference type="SAM" id="MobiDB-lite"/>
    </source>
</evidence>
<evidence type="ECO:0000256" key="5">
    <source>
        <dbReference type="ARBA" id="ARBA00022989"/>
    </source>
</evidence>
<evidence type="ECO:0000256" key="7">
    <source>
        <dbReference type="RuleBase" id="RU363058"/>
    </source>
</evidence>
<feature type="transmembrane region" description="Helical" evidence="7">
    <location>
        <begin position="447"/>
        <end position="466"/>
    </location>
</feature>
<feature type="transmembrane region" description="Helical" evidence="7">
    <location>
        <begin position="123"/>
        <end position="144"/>
    </location>
</feature>
<keyword evidence="6 7" id="KW-0472">Membrane</keyword>
<feature type="transmembrane region" description="Helical" evidence="7">
    <location>
        <begin position="12"/>
        <end position="28"/>
    </location>
</feature>
<comment type="similarity">
    <text evidence="7">Belongs to the inorganic phosphate transporter (PiT) (TC 2.A.20) family.</text>
</comment>
<keyword evidence="5 7" id="KW-1133">Transmembrane helix</keyword>
<dbReference type="OrthoDB" id="260807at2759"/>
<name>A0A0M0J5T0_9EUKA</name>
<sequence>MFAELEERPELVILGIFGCLVVAFSNAANDIANSVGTSYGAGALTLKQAILFGAIAEFAGAVSLGSFVAKSIAKGVIEPSSFAADGCEGVLLFGVGMLSVLGGTGSTTLLATLYGLPISATHGVISGLAAVGIAAHGVSSLGVAPLTATLIAWVASPMTGCITSGLLYGLISAQASGLEMLSSTPSSSKSHGTGAPLWGPPEGPATESDSEPEGSPVKKTSSHPGGLDVVGFLGGLLCRTNKEPPPDRDLILRVRDGGSGSIRHLAERYGDKAAGMGHLAREDVEGGASGEGDGLPVVAEEERPFVPLLILSAMTVAFAHGGNDLGNSIGPLAALLVALSWPSGDINAIPEIPPWVLLLGASGFVLGILVLGDRTITTVGSKITKLTPSRSYAVQMGTGIAVLLSTVLGLAVSTSHCLVGSIIGVGLVAKMRAARDAELNFGMLTKILIGWAVTIPLAALVSVAIFESMLPFYANDAICRDLTAHQTSSPPPAGSRWL</sequence>
<proteinExistence type="inferred from homology"/>
<evidence type="ECO:0000256" key="3">
    <source>
        <dbReference type="ARBA" id="ARBA00022592"/>
    </source>
</evidence>
<dbReference type="GO" id="GO:0035435">
    <property type="term" value="P:phosphate ion transmembrane transport"/>
    <property type="evidence" value="ECO:0007669"/>
    <property type="project" value="TreeGrafter"/>
</dbReference>
<gene>
    <name evidence="9" type="ORF">Ctob_001644</name>
</gene>
<feature type="transmembrane region" description="Helical" evidence="7">
    <location>
        <begin position="392"/>
        <end position="412"/>
    </location>
</feature>
<comment type="caution">
    <text evidence="9">The sequence shown here is derived from an EMBL/GenBank/DDBJ whole genome shotgun (WGS) entry which is preliminary data.</text>
</comment>
<feature type="transmembrane region" description="Helical" evidence="7">
    <location>
        <begin position="49"/>
        <end position="69"/>
    </location>
</feature>
<evidence type="ECO:0000313" key="10">
    <source>
        <dbReference type="Proteomes" id="UP000037460"/>
    </source>
</evidence>
<reference evidence="10" key="1">
    <citation type="journal article" date="2015" name="PLoS Genet.">
        <title>Genome Sequence and Transcriptome Analyses of Chrysochromulina tobin: Metabolic Tools for Enhanced Algal Fitness in the Prominent Order Prymnesiales (Haptophyceae).</title>
        <authorList>
            <person name="Hovde B.T."/>
            <person name="Deodato C.R."/>
            <person name="Hunsperger H.M."/>
            <person name="Ryken S.A."/>
            <person name="Yost W."/>
            <person name="Jha R.K."/>
            <person name="Patterson J."/>
            <person name="Monnat R.J. Jr."/>
            <person name="Barlow S.B."/>
            <person name="Starkenburg S.R."/>
            <person name="Cattolico R.A."/>
        </authorList>
    </citation>
    <scope>NUCLEOTIDE SEQUENCE</scope>
    <source>
        <strain evidence="10">CCMP291</strain>
    </source>
</reference>
<feature type="transmembrane region" description="Helical" evidence="7">
    <location>
        <begin position="150"/>
        <end position="171"/>
    </location>
</feature>
<dbReference type="PANTHER" id="PTHR11101:SF80">
    <property type="entry name" value="PHOSPHATE TRANSPORTER"/>
    <property type="match status" value="1"/>
</dbReference>
<protein>
    <recommendedName>
        <fullName evidence="7">Phosphate transporter</fullName>
    </recommendedName>
</protein>
<dbReference type="AlphaFoldDB" id="A0A0M0J5T0"/>
<evidence type="ECO:0000256" key="1">
    <source>
        <dbReference type="ARBA" id="ARBA00004141"/>
    </source>
</evidence>
<evidence type="ECO:0000313" key="9">
    <source>
        <dbReference type="EMBL" id="KOO21573.1"/>
    </source>
</evidence>
<dbReference type="Proteomes" id="UP000037460">
    <property type="component" value="Unassembled WGS sequence"/>
</dbReference>
<accession>A0A0M0J5T0</accession>
<feature type="region of interest" description="Disordered" evidence="8">
    <location>
        <begin position="181"/>
        <end position="226"/>
    </location>
</feature>
<evidence type="ECO:0000256" key="2">
    <source>
        <dbReference type="ARBA" id="ARBA00022448"/>
    </source>
</evidence>
<keyword evidence="4 7" id="KW-0812">Transmembrane</keyword>
<keyword evidence="10" id="KW-1185">Reference proteome</keyword>
<evidence type="ECO:0000256" key="6">
    <source>
        <dbReference type="ARBA" id="ARBA00023136"/>
    </source>
</evidence>
<dbReference type="Pfam" id="PF01384">
    <property type="entry name" value="PHO4"/>
    <property type="match status" value="1"/>
</dbReference>
<feature type="transmembrane region" description="Helical" evidence="7">
    <location>
        <begin position="352"/>
        <end position="371"/>
    </location>
</feature>
<dbReference type="InterPro" id="IPR001204">
    <property type="entry name" value="Phos_transporter"/>
</dbReference>
<keyword evidence="2 7" id="KW-0813">Transport</keyword>
<comment type="function">
    <text evidence="7">Sodium-phosphate symporter.</text>
</comment>
<comment type="subcellular location">
    <subcellularLocation>
        <location evidence="1 7">Membrane</location>
        <topology evidence="1 7">Multi-pass membrane protein</topology>
    </subcellularLocation>
</comment>
<evidence type="ECO:0000256" key="4">
    <source>
        <dbReference type="ARBA" id="ARBA00022692"/>
    </source>
</evidence>
<keyword evidence="3 7" id="KW-0592">Phosphate transport</keyword>
<dbReference type="GO" id="GO:0016020">
    <property type="term" value="C:membrane"/>
    <property type="evidence" value="ECO:0007669"/>
    <property type="project" value="UniProtKB-SubCell"/>
</dbReference>
<dbReference type="EMBL" id="JWZX01003351">
    <property type="protein sequence ID" value="KOO21573.1"/>
    <property type="molecule type" value="Genomic_DNA"/>
</dbReference>